<protein>
    <recommendedName>
        <fullName evidence="6">LTD domain-containing protein</fullName>
    </recommendedName>
</protein>
<evidence type="ECO:0000313" key="5">
    <source>
        <dbReference type="Proteomes" id="UP000178254"/>
    </source>
</evidence>
<dbReference type="Pfam" id="PF00932">
    <property type="entry name" value="LTD"/>
    <property type="match status" value="1"/>
</dbReference>
<proteinExistence type="predicted"/>
<comment type="caution">
    <text evidence="4">The sequence shown here is derived from an EMBL/GenBank/DDBJ whole genome shotgun (WGS) entry which is preliminary data.</text>
</comment>
<evidence type="ECO:0000313" key="4">
    <source>
        <dbReference type="EMBL" id="OGH94946.1"/>
    </source>
</evidence>
<dbReference type="GO" id="GO:0016788">
    <property type="term" value="F:hydrolase activity, acting on ester bonds"/>
    <property type="evidence" value="ECO:0007669"/>
    <property type="project" value="InterPro"/>
</dbReference>
<dbReference type="Proteomes" id="UP000178254">
    <property type="component" value="Unassembled WGS sequence"/>
</dbReference>
<feature type="domain" description="LTD" evidence="2">
    <location>
        <begin position="600"/>
        <end position="714"/>
    </location>
</feature>
<dbReference type="AlphaFoldDB" id="A0A1F6PFJ5"/>
<evidence type="ECO:0000259" key="3">
    <source>
        <dbReference type="Pfam" id="PF18998"/>
    </source>
</evidence>
<feature type="compositionally biased region" description="Low complexity" evidence="1">
    <location>
        <begin position="504"/>
        <end position="521"/>
    </location>
</feature>
<dbReference type="STRING" id="1798709.A2538_04635"/>
<dbReference type="InterPro" id="IPR001322">
    <property type="entry name" value="Lamin_tail_dom"/>
</dbReference>
<dbReference type="Gene3D" id="1.10.575.10">
    <property type="entry name" value="P1 Nuclease"/>
    <property type="match status" value="1"/>
</dbReference>
<evidence type="ECO:0008006" key="6">
    <source>
        <dbReference type="Google" id="ProtNLM"/>
    </source>
</evidence>
<sequence length="980" mass="105622">MFLFGIFGSDIFGPEPALGYDSNIAHPNIVELAAQVYNAKFNPDLTAEQIGWMKQGAIEEDTPTRWLNHFYDPINDRGLLFNNIRYQSSKKWAQDPFNQQNFSMGDNSWQKAFLYYYKANEKDAFITLGHTLHLIADASVPAHTRDDPHPTGDSYEQFVKTNWDKLVPDIKKLSQFQKVDSLEGAFDSVAKFSNGNFFSADTIESKNYDYPIKGDIKEIETDAGFDAYYKNKNGDNLLVWKSSRSKNWKDNFVLDTKQAPLNNTILTSYSQNLLPKAVGYTAGVIRLFIEQAEDQTVHDKVPLIYINPKGVWDTVVAGLINKAGDIWNKIKGNTAESVSAEAVSELSAAVNSEPILSAPIIEPAPAVVPSVPAPVSSPPTPPIIPIVTSEPDSTPTSPLVLPVQPPLIIPSPVAPAPTPALPLAVAPPPAPVIYHVDEIISSADDTTIATSSTTTTETSTTTTTSSTPADDDSITTTTTTITTTTETTTTTPLESEEEDDGDVTTTTPETPTTTPETATTTPTTTYILIYSSGAGGSITGSSTQVIDEGSSGESVTATPEFGYHFVNWSDNVTSTSRTDINVVADLSVSAVFEVDPPVPVAEIVINEIAWAGTDSGHANNEWFELYNTTDATIAMNWSGSNSWHLRVNGVNLSAQKINNSVIAPHGYYLFERTSDNTIKNVTADFIYVSNSDISDSGAKIELIDSAGNVVDSVDASGGWFVGGGSEFRSMERIDEYGASSVASTWQSNQGPRFTPRTYGGSMVYGSPRDNNIGTIALIGNQLENELTLTAANSPYLLSAYTIPAGKKLIIGPGAVLKSYNNDSSITVLGTLEMTATADNPAIFTSGRDQSFSTDELNKFIGTYSIDSTSQAKDWQGMRFKSGSTGVINNAIIRYAGNNYYPNGYIYTLSVSEAIRVETATVSVTNSTLSNDGMTFIRALDNSALTVQNSIFNTGTTAIKIDSSSTANISDNQYNDIAPGV</sequence>
<gene>
    <name evidence="4" type="ORF">A2538_04635</name>
</gene>
<dbReference type="Pfam" id="PF18998">
    <property type="entry name" value="Flg_new_2"/>
    <property type="match status" value="1"/>
</dbReference>
<feature type="domain" description="Bacterial repeat" evidence="3">
    <location>
        <begin position="528"/>
        <end position="594"/>
    </location>
</feature>
<organism evidence="4 5">
    <name type="scientific">Candidatus Magasanikbacteria bacterium RIFOXYD2_FULL_41_14</name>
    <dbReference type="NCBI Taxonomy" id="1798709"/>
    <lineage>
        <taxon>Bacteria</taxon>
        <taxon>Candidatus Magasanikiibacteriota</taxon>
    </lineage>
</organism>
<name>A0A1F6PFJ5_9BACT</name>
<reference evidence="4 5" key="1">
    <citation type="journal article" date="2016" name="Nat. Commun.">
        <title>Thousands of microbial genomes shed light on interconnected biogeochemical processes in an aquifer system.</title>
        <authorList>
            <person name="Anantharaman K."/>
            <person name="Brown C.T."/>
            <person name="Hug L.A."/>
            <person name="Sharon I."/>
            <person name="Castelle C.J."/>
            <person name="Probst A.J."/>
            <person name="Thomas B.C."/>
            <person name="Singh A."/>
            <person name="Wilkins M.J."/>
            <person name="Karaoz U."/>
            <person name="Brodie E.L."/>
            <person name="Williams K.H."/>
            <person name="Hubbard S.S."/>
            <person name="Banfield J.F."/>
        </authorList>
    </citation>
    <scope>NUCLEOTIDE SEQUENCE [LARGE SCALE GENOMIC DNA]</scope>
</reference>
<feature type="region of interest" description="Disordered" evidence="1">
    <location>
        <begin position="447"/>
        <end position="521"/>
    </location>
</feature>
<feature type="compositionally biased region" description="Low complexity" evidence="1">
    <location>
        <begin position="447"/>
        <end position="492"/>
    </location>
</feature>
<evidence type="ECO:0000256" key="1">
    <source>
        <dbReference type="SAM" id="MobiDB-lite"/>
    </source>
</evidence>
<evidence type="ECO:0000259" key="2">
    <source>
        <dbReference type="Pfam" id="PF00932"/>
    </source>
</evidence>
<dbReference type="InterPro" id="IPR008947">
    <property type="entry name" value="PLipase_C/P1_nuclease_dom_sf"/>
</dbReference>
<dbReference type="EMBL" id="MFRE01000005">
    <property type="protein sequence ID" value="OGH94946.1"/>
    <property type="molecule type" value="Genomic_DNA"/>
</dbReference>
<dbReference type="SUPFAM" id="SSF48537">
    <property type="entry name" value="Phospholipase C/P1 nuclease"/>
    <property type="match status" value="1"/>
</dbReference>
<accession>A0A1F6PFJ5</accession>
<dbReference type="InterPro" id="IPR044060">
    <property type="entry name" value="Bacterial_rp_domain"/>
</dbReference>